<evidence type="ECO:0000313" key="2">
    <source>
        <dbReference type="EMBL" id="GGH62355.1"/>
    </source>
</evidence>
<organism evidence="2 3">
    <name type="scientific">Rothia aerolata</name>
    <dbReference type="NCBI Taxonomy" id="1812262"/>
    <lineage>
        <taxon>Bacteria</taxon>
        <taxon>Bacillati</taxon>
        <taxon>Actinomycetota</taxon>
        <taxon>Actinomycetes</taxon>
        <taxon>Micrococcales</taxon>
        <taxon>Micrococcaceae</taxon>
        <taxon>Rothia</taxon>
    </lineage>
</organism>
<dbReference type="RefSeq" id="WP_188359512.1">
    <property type="nucleotide sequence ID" value="NZ_BMDC01000002.1"/>
</dbReference>
<proteinExistence type="predicted"/>
<accession>A0A917ITJ8</accession>
<dbReference type="Pfam" id="PF04314">
    <property type="entry name" value="PCuAC"/>
    <property type="match status" value="1"/>
</dbReference>
<dbReference type="PANTHER" id="PTHR36302:SF1">
    <property type="entry name" value="COPPER CHAPERONE PCU(A)C"/>
    <property type="match status" value="1"/>
</dbReference>
<evidence type="ECO:0000313" key="3">
    <source>
        <dbReference type="Proteomes" id="UP000600171"/>
    </source>
</evidence>
<reference evidence="2 3" key="1">
    <citation type="journal article" date="2014" name="Int. J. Syst. Evol. Microbiol.">
        <title>Complete genome sequence of Corynebacterium casei LMG S-19264T (=DSM 44701T), isolated from a smear-ripened cheese.</title>
        <authorList>
            <consortium name="US DOE Joint Genome Institute (JGI-PGF)"/>
            <person name="Walter F."/>
            <person name="Albersmeier A."/>
            <person name="Kalinowski J."/>
            <person name="Ruckert C."/>
        </authorList>
    </citation>
    <scope>NUCLEOTIDE SEQUENCE [LARGE SCALE GENOMIC DNA]</scope>
    <source>
        <strain evidence="2 3">CCM 8669</strain>
    </source>
</reference>
<dbReference type="AlphaFoldDB" id="A0A917ITJ8"/>
<evidence type="ECO:0000256" key="1">
    <source>
        <dbReference type="SAM" id="MobiDB-lite"/>
    </source>
</evidence>
<dbReference type="InterPro" id="IPR007410">
    <property type="entry name" value="LpqE-like"/>
</dbReference>
<dbReference type="Gene3D" id="2.60.40.1890">
    <property type="entry name" value="PCu(A)C copper chaperone"/>
    <property type="match status" value="1"/>
</dbReference>
<dbReference type="Proteomes" id="UP000600171">
    <property type="component" value="Unassembled WGS sequence"/>
</dbReference>
<evidence type="ECO:0008006" key="4">
    <source>
        <dbReference type="Google" id="ProtNLM"/>
    </source>
</evidence>
<protein>
    <recommendedName>
        <fullName evidence="4">Copper chaperone PCu(A)C</fullName>
    </recommendedName>
</protein>
<dbReference type="SUPFAM" id="SSF110087">
    <property type="entry name" value="DR1885-like metal-binding protein"/>
    <property type="match status" value="1"/>
</dbReference>
<dbReference type="InterPro" id="IPR058248">
    <property type="entry name" value="Lxx211020-like"/>
</dbReference>
<feature type="region of interest" description="Disordered" evidence="1">
    <location>
        <begin position="164"/>
        <end position="211"/>
    </location>
</feature>
<dbReference type="PROSITE" id="PS51257">
    <property type="entry name" value="PROKAR_LIPOPROTEIN"/>
    <property type="match status" value="1"/>
</dbReference>
<dbReference type="EMBL" id="BMDC01000002">
    <property type="protein sequence ID" value="GGH62355.1"/>
    <property type="molecule type" value="Genomic_DNA"/>
</dbReference>
<name>A0A917ITJ8_9MICC</name>
<dbReference type="InterPro" id="IPR036182">
    <property type="entry name" value="PCuAC_sf"/>
</dbReference>
<sequence length="211" mass="21533">MTHHFKSLAAVAAVGILALTGCSQNDSSTAADQSDTAEALTVENSWAKAADSGMTAVFGEITNNSDQAVTITGASSNATDAENTQLHTTALDASSGSSQMKQVDSMTIEAGQTLTLEPGGDHIMLMDLTCSLPAGIPVHVTLETESGQELTFDAGARDYSGAQEEYAPGEMPSGGSESEGGMDGMEGMEHSDMSDMPGMATESAAALPQCS</sequence>
<gene>
    <name evidence="2" type="ORF">GCM10007359_12470</name>
</gene>
<keyword evidence="3" id="KW-1185">Reference proteome</keyword>
<comment type="caution">
    <text evidence="2">The sequence shown here is derived from an EMBL/GenBank/DDBJ whole genome shotgun (WGS) entry which is preliminary data.</text>
</comment>
<dbReference type="PANTHER" id="PTHR36302">
    <property type="entry name" value="BLR7088 PROTEIN"/>
    <property type="match status" value="1"/>
</dbReference>